<dbReference type="EMBL" id="JAFLRJ010000343">
    <property type="protein sequence ID" value="MBO0515988.1"/>
    <property type="molecule type" value="Genomic_DNA"/>
</dbReference>
<reference evidence="1" key="1">
    <citation type="submission" date="2021-03" db="EMBL/GenBank/DDBJ databases">
        <title>Streptomyces poriferae sp. nov., a novel marine sponge-derived Actinobacteria species with anti-MRSA activity.</title>
        <authorList>
            <person name="Sandoval-Powers M."/>
            <person name="Kralova S."/>
            <person name="Nguyen G.-S."/>
            <person name="Fawwal D."/>
            <person name="Degnes K."/>
            <person name="Klinkenberg G."/>
            <person name="Sletta H."/>
            <person name="Wentzel A."/>
            <person name="Liles M.R."/>
        </authorList>
    </citation>
    <scope>NUCLEOTIDE SEQUENCE</scope>
    <source>
        <strain evidence="1">DSM 41794</strain>
    </source>
</reference>
<evidence type="ECO:0000313" key="1">
    <source>
        <dbReference type="EMBL" id="MBO0515988.1"/>
    </source>
</evidence>
<dbReference type="Proteomes" id="UP000664167">
    <property type="component" value="Unassembled WGS sequence"/>
</dbReference>
<keyword evidence="2" id="KW-1185">Reference proteome</keyword>
<dbReference type="RefSeq" id="WP_206967321.1">
    <property type="nucleotide sequence ID" value="NZ_BAAAJJ010000003.1"/>
</dbReference>
<accession>A0A939JIX7</accession>
<proteinExistence type="predicted"/>
<comment type="caution">
    <text evidence="1">The sequence shown here is derived from an EMBL/GenBank/DDBJ whole genome shotgun (WGS) entry which is preliminary data.</text>
</comment>
<protein>
    <submittedName>
        <fullName evidence="1">Uncharacterized protein</fullName>
    </submittedName>
</protein>
<dbReference type="AlphaFoldDB" id="A0A939JIX7"/>
<sequence length="146" mass="15891">MSVTVNELRTGRSLVAEDLFESVVRMVMHEKGRERSFAEQVTDQAIAFVATAAVATVPMVPSDDVDEGLHAFILHTPDHHAFCTEHAGRFLHHNARPGIPRKVEDVTASAHAMKAAGYLVLDEHWTVNGANAAQCDSDCGRPYGQA</sequence>
<organism evidence="1 2">
    <name type="scientific">Streptomyces beijiangensis</name>
    <dbReference type="NCBI Taxonomy" id="163361"/>
    <lineage>
        <taxon>Bacteria</taxon>
        <taxon>Bacillati</taxon>
        <taxon>Actinomycetota</taxon>
        <taxon>Actinomycetes</taxon>
        <taxon>Kitasatosporales</taxon>
        <taxon>Streptomycetaceae</taxon>
        <taxon>Streptomyces</taxon>
    </lineage>
</organism>
<name>A0A939JIX7_9ACTN</name>
<gene>
    <name evidence="1" type="ORF">J0695_30065</name>
</gene>
<evidence type="ECO:0000313" key="2">
    <source>
        <dbReference type="Proteomes" id="UP000664167"/>
    </source>
</evidence>